<dbReference type="Pfam" id="PF17667">
    <property type="entry name" value="Pkinase_fungal"/>
    <property type="match status" value="2"/>
</dbReference>
<name>A0A8H5LNS0_9AGAR</name>
<accession>A0A8H5LNS0</accession>
<dbReference type="PANTHER" id="PTHR38248">
    <property type="entry name" value="FUNK1 6"/>
    <property type="match status" value="1"/>
</dbReference>
<evidence type="ECO:0000259" key="2">
    <source>
        <dbReference type="Pfam" id="PF17667"/>
    </source>
</evidence>
<feature type="domain" description="Fungal-type protein kinase" evidence="2">
    <location>
        <begin position="177"/>
        <end position="689"/>
    </location>
</feature>
<feature type="region of interest" description="Disordered" evidence="1">
    <location>
        <begin position="824"/>
        <end position="866"/>
    </location>
</feature>
<dbReference type="EMBL" id="JAACJO010000001">
    <property type="protein sequence ID" value="KAF5363864.1"/>
    <property type="molecule type" value="Genomic_DNA"/>
</dbReference>
<dbReference type="Gene3D" id="1.10.510.10">
    <property type="entry name" value="Transferase(Phosphotransferase) domain 1"/>
    <property type="match status" value="2"/>
</dbReference>
<evidence type="ECO:0000313" key="4">
    <source>
        <dbReference type="Proteomes" id="UP000559027"/>
    </source>
</evidence>
<feature type="compositionally biased region" description="Basic and acidic residues" evidence="1">
    <location>
        <begin position="1716"/>
        <end position="1737"/>
    </location>
</feature>
<dbReference type="InterPro" id="IPR011009">
    <property type="entry name" value="Kinase-like_dom_sf"/>
</dbReference>
<proteinExistence type="predicted"/>
<evidence type="ECO:0000256" key="1">
    <source>
        <dbReference type="SAM" id="MobiDB-lite"/>
    </source>
</evidence>
<keyword evidence="4" id="KW-1185">Reference proteome</keyword>
<protein>
    <recommendedName>
        <fullName evidence="2">Fungal-type protein kinase domain-containing protein</fullName>
    </recommendedName>
</protein>
<reference evidence="3 4" key="1">
    <citation type="journal article" date="2020" name="ISME J.">
        <title>Uncovering the hidden diversity of litter-decomposition mechanisms in mushroom-forming fungi.</title>
        <authorList>
            <person name="Floudas D."/>
            <person name="Bentzer J."/>
            <person name="Ahren D."/>
            <person name="Johansson T."/>
            <person name="Persson P."/>
            <person name="Tunlid A."/>
        </authorList>
    </citation>
    <scope>NUCLEOTIDE SEQUENCE [LARGE SCALE GENOMIC DNA]</scope>
    <source>
        <strain evidence="3 4">CBS 146.42</strain>
    </source>
</reference>
<gene>
    <name evidence="3" type="ORF">D9756_001087</name>
</gene>
<dbReference type="Proteomes" id="UP000559027">
    <property type="component" value="Unassembled WGS sequence"/>
</dbReference>
<feature type="compositionally biased region" description="Polar residues" evidence="1">
    <location>
        <begin position="1703"/>
        <end position="1715"/>
    </location>
</feature>
<feature type="compositionally biased region" description="Polar residues" evidence="1">
    <location>
        <begin position="1"/>
        <end position="15"/>
    </location>
</feature>
<sequence length="1737" mass="196296">MPKPSTSNSSQHTAPSTPPRSREPRATGSQGQHVLSEPVKDTPRSAKGHVGTVGQNKIRPDIAQQMTRELLQCSLEDFLKSYVPFVPTEAAVDATVSHLKYWMPAHGSWRGFEGHPPSKVRGNENTVFAKLKPIINALARVPCSDQDGPRNPTFHYMDTGNTLVKGEIPGSSFRVDACLSTSSYKASPSTMKTYEMALIAEFKKSSDTEKDYDDRLKVVSAANHIMNDDPRRMWMYGVWVPFLAKSSTSNTFIARQITIEDGKMAVWYFSRSHSVKSDDFDFTKDRRTFLRVFMSFLFAREREMGFDPAVRRVPHGDESRYIYTIRPTLDPPRHFRTIKPIFNPRLACITGRKTRVWEAEEVHESSDTAEVLNNGGKKFALKDVWLDEGSRPEKEIQDLIIERLKDIAGARRDWPEGYLGECITAALTDFPSNLPFMKIECDGWGEKCGGRHDKAEPNSAILQPPPIVPTYQQSAKLIIPGSSQISSAPTTSSGHSSPAPVQMCSPRRYLAKRQYRLVYQDVGFALHDSKDLKVSFNAIRDILVGALFDNDLPSLVVDDSPALTLLFLAGWVHRDISTGNIIIVRAGNTFRGLLSDFEYAKEIDRADEPKSDPKTGTPFFMPLEIHLGYTIAHLVKGRGVEDRKDRVRAYLDYRPGRKARPAPPPTRQAPLKFQHHHDLESLMWIALWFLICQVRPAPLIESGGPNQTQLGAAIFTNTPIPSFNRQQLFTNRGLGVLQDAFHPNLGDDFFNSFAALHTTLLDFCVGAVSHTTEDFEMLYEDVWVDFGRIIDAVVEAEGIELEMLSPDSRPQPQELSEVVEDVIHGDTSQEDRNTADLEEEAKSGSQILSQSHNSANSKKRKASSSSVFPPRLLNNIFTLITFVRLEPTTSCNEENSMPHFRSFLSPLYFLLTNFVPETQAGPISETSAWAIHKRRYVNNNVGLAVIKQALSMPVTPPGRSDTQRSAKGDLGVLDQHKIRSEIGEQMAPELLRCTIDVFLSHYAPFDPQDDHVESVITTLKKKNHLMSDGRWHPRTYSSLFKPRTKSSSTKTSHGRKKNSESEAAVFGKLTQIVDDMAPQGDTNNGRTRRFFYTDCGSRTVEGEIQGGGFKPDAFVLQSQYDTGKITLSDAAVVGEFKKSDDPKVTRDNRLKVISAAGHIMNNDPRRMWTYGISIEKDMMSVWYFSRSHSVKADEFNWVKDPWTFIKVFVSFLFAKELEIGFDPSVRRVTYRTKERFIYEIKAEGGTRYYRTIKPIFNPRVACITGRKTVEVVEKGKRVALKDVWLDEGSQTERQIQKAIFDKLKQVRDEDYEWADGPLQPLIKEALTNFPRNLPFIEIQCDEWGTKIRKCHAEAVTDSTIIPRKRYESSVAQNAKYLTTGTTQYTPPVTSEHPNPVPLTPRHRLRDYAVKQQYRLVYSSVGYALHDAKDLSTSFKAIKDVFIALVLLFLAGWVHRDVSAGNIIIVGVDGRARGLLSDLEHAKEFNRERGAATNPKMACIYFQVWQVTYATLPKGTPFFMPIEIHDGSRLKNMPRSHLGPDMDVLWPVYQFHHDLESLAWVGFWTGLGKVQHSGSHQVFYWLFTNGLTPSQYRSHFFKGYNRQEVLNAFHPDLRDTGFSSTLIGIQAHLHNLCISLSDEPEKRDFYCLYQTVSEHFFKLAQIADEVNNTVKFIPSPRNPLSSDNDSGKGPSGGHTKGKGKADARQTSSRLRQASTSREWKDPEPLRRSARLRERNNTN</sequence>
<dbReference type="InterPro" id="IPR040976">
    <property type="entry name" value="Pkinase_fungal"/>
</dbReference>
<feature type="region of interest" description="Disordered" evidence="1">
    <location>
        <begin position="1672"/>
        <end position="1737"/>
    </location>
</feature>
<feature type="compositionally biased region" description="Basic and acidic residues" evidence="1">
    <location>
        <begin position="824"/>
        <end position="835"/>
    </location>
</feature>
<dbReference type="PANTHER" id="PTHR38248:SF2">
    <property type="entry name" value="FUNK1 11"/>
    <property type="match status" value="1"/>
</dbReference>
<dbReference type="SUPFAM" id="SSF56112">
    <property type="entry name" value="Protein kinase-like (PK-like)"/>
    <property type="match status" value="2"/>
</dbReference>
<dbReference type="OrthoDB" id="3271139at2759"/>
<comment type="caution">
    <text evidence="3">The sequence shown here is derived from an EMBL/GenBank/DDBJ whole genome shotgun (WGS) entry which is preliminary data.</text>
</comment>
<organism evidence="3 4">
    <name type="scientific">Leucocoprinus leucothites</name>
    <dbReference type="NCBI Taxonomy" id="201217"/>
    <lineage>
        <taxon>Eukaryota</taxon>
        <taxon>Fungi</taxon>
        <taxon>Dikarya</taxon>
        <taxon>Basidiomycota</taxon>
        <taxon>Agaricomycotina</taxon>
        <taxon>Agaricomycetes</taxon>
        <taxon>Agaricomycetidae</taxon>
        <taxon>Agaricales</taxon>
        <taxon>Agaricineae</taxon>
        <taxon>Agaricaceae</taxon>
        <taxon>Leucocoprinus</taxon>
    </lineage>
</organism>
<feature type="region of interest" description="Disordered" evidence="1">
    <location>
        <begin position="1036"/>
        <end position="1062"/>
    </location>
</feature>
<feature type="domain" description="Fungal-type protein kinase" evidence="2">
    <location>
        <begin position="1111"/>
        <end position="1564"/>
    </location>
</feature>
<feature type="region of interest" description="Disordered" evidence="1">
    <location>
        <begin position="1"/>
        <end position="52"/>
    </location>
</feature>
<evidence type="ECO:0000313" key="3">
    <source>
        <dbReference type="EMBL" id="KAF5363864.1"/>
    </source>
</evidence>